<reference evidence="2 3" key="1">
    <citation type="submission" date="2018-12" db="EMBL/GenBank/DDBJ databases">
        <authorList>
            <consortium name="Pathogen Informatics"/>
        </authorList>
    </citation>
    <scope>NUCLEOTIDE SEQUENCE [LARGE SCALE GENOMIC DNA]</scope>
    <source>
        <strain evidence="2 3">NCTC13098</strain>
    </source>
</reference>
<organism evidence="2 3">
    <name type="scientific">Raoultella terrigena</name>
    <name type="common">Klebsiella terrigena</name>
    <dbReference type="NCBI Taxonomy" id="577"/>
    <lineage>
        <taxon>Bacteria</taxon>
        <taxon>Pseudomonadati</taxon>
        <taxon>Pseudomonadota</taxon>
        <taxon>Gammaproteobacteria</taxon>
        <taxon>Enterobacterales</taxon>
        <taxon>Enterobacteriaceae</taxon>
        <taxon>Klebsiella/Raoultella group</taxon>
        <taxon>Raoultella</taxon>
    </lineage>
</organism>
<gene>
    <name evidence="2" type="ORF">NCTC13098_00786</name>
</gene>
<name>A0A3P8KSG0_RAOTE</name>
<dbReference type="EMBL" id="LR131271">
    <property type="protein sequence ID" value="VDR24492.1"/>
    <property type="molecule type" value="Genomic_DNA"/>
</dbReference>
<evidence type="ECO:0000256" key="1">
    <source>
        <dbReference type="SAM" id="MobiDB-lite"/>
    </source>
</evidence>
<dbReference type="AlphaFoldDB" id="A0A3P8KSG0"/>
<feature type="region of interest" description="Disordered" evidence="1">
    <location>
        <begin position="21"/>
        <end position="50"/>
    </location>
</feature>
<feature type="compositionally biased region" description="Basic and acidic residues" evidence="1">
    <location>
        <begin position="24"/>
        <end position="34"/>
    </location>
</feature>
<accession>A0A3P8KSG0</accession>
<feature type="compositionally biased region" description="Low complexity" evidence="1">
    <location>
        <begin position="35"/>
        <end position="50"/>
    </location>
</feature>
<dbReference type="Proteomes" id="UP000274346">
    <property type="component" value="Chromosome"/>
</dbReference>
<protein>
    <submittedName>
        <fullName evidence="2">Uncharacterized protein</fullName>
    </submittedName>
</protein>
<dbReference type="KEGG" id="rtg:NCTC13098_00786"/>
<sequence length="50" mass="5431">MNISEFTPSAKLLWNRNAVSRVKTGGEQRGRTGQEAEQDGQAAAELKQNG</sequence>
<evidence type="ECO:0000313" key="2">
    <source>
        <dbReference type="EMBL" id="VDR24492.1"/>
    </source>
</evidence>
<evidence type="ECO:0000313" key="3">
    <source>
        <dbReference type="Proteomes" id="UP000274346"/>
    </source>
</evidence>
<proteinExistence type="predicted"/>